<dbReference type="PANTHER" id="PTHR47816">
    <property type="entry name" value="RIBOSOMAL RNA SMALL SUBUNIT METHYLTRANSFERASE C"/>
    <property type="match status" value="1"/>
</dbReference>
<dbReference type="InterPro" id="IPR046977">
    <property type="entry name" value="RsmC/RlmG"/>
</dbReference>
<dbReference type="GO" id="GO:0032259">
    <property type="term" value="P:methylation"/>
    <property type="evidence" value="ECO:0007669"/>
    <property type="project" value="UniProtKB-KW"/>
</dbReference>
<dbReference type="Pfam" id="PF05175">
    <property type="entry name" value="MTS"/>
    <property type="match status" value="1"/>
</dbReference>
<sequence length="208" mass="22748">MSLPDAPLNLPTPHYFNAEPEVASARRTIEVSLADGTFSIQTDTGVFSHGRVDAGTKVLLMESPALPATGTFLDLGCGAGPMAMTMARRSPQSSVWAIDVNERARQLTRDNATSLMLTNVTVTSPDDVPQELLFDVIWSNPPIKAGKKELHDLLTRWLERLTPQGVAVLVVNKNLGSDSLAKWLGDLGWNVKRISSRQGYRVLLVRRS</sequence>
<evidence type="ECO:0000313" key="4">
    <source>
        <dbReference type="EMBL" id="CAB4606057.1"/>
    </source>
</evidence>
<evidence type="ECO:0000313" key="6">
    <source>
        <dbReference type="EMBL" id="CAB5053408.1"/>
    </source>
</evidence>
<dbReference type="EMBL" id="CAEZUK010000186">
    <property type="protein sequence ID" value="CAB4606057.1"/>
    <property type="molecule type" value="Genomic_DNA"/>
</dbReference>
<dbReference type="InterPro" id="IPR007848">
    <property type="entry name" value="Small_mtfrase_dom"/>
</dbReference>
<dbReference type="CDD" id="cd02440">
    <property type="entry name" value="AdoMet_MTases"/>
    <property type="match status" value="1"/>
</dbReference>
<evidence type="ECO:0000256" key="2">
    <source>
        <dbReference type="ARBA" id="ARBA00022679"/>
    </source>
</evidence>
<keyword evidence="1" id="KW-0489">Methyltransferase</keyword>
<gene>
    <name evidence="4" type="ORF">UFOPK1820_01065</name>
    <name evidence="5" type="ORF">UFOPK1960_01086</name>
    <name evidence="6" type="ORF">UFOPK4275_01049</name>
</gene>
<dbReference type="Gene3D" id="3.40.50.150">
    <property type="entry name" value="Vaccinia Virus protein VP39"/>
    <property type="match status" value="1"/>
</dbReference>
<evidence type="ECO:0000313" key="5">
    <source>
        <dbReference type="EMBL" id="CAB4637599.1"/>
    </source>
</evidence>
<dbReference type="GO" id="GO:0008757">
    <property type="term" value="F:S-adenosylmethionine-dependent methyltransferase activity"/>
    <property type="evidence" value="ECO:0007669"/>
    <property type="project" value="InterPro"/>
</dbReference>
<dbReference type="SUPFAM" id="SSF53335">
    <property type="entry name" value="S-adenosyl-L-methionine-dependent methyltransferases"/>
    <property type="match status" value="1"/>
</dbReference>
<dbReference type="PANTHER" id="PTHR47816:SF4">
    <property type="entry name" value="RIBOSOMAL RNA SMALL SUBUNIT METHYLTRANSFERASE C"/>
    <property type="match status" value="1"/>
</dbReference>
<dbReference type="EMBL" id="CAEZVL010000190">
    <property type="protein sequence ID" value="CAB4637599.1"/>
    <property type="molecule type" value="Genomic_DNA"/>
</dbReference>
<evidence type="ECO:0000259" key="3">
    <source>
        <dbReference type="Pfam" id="PF05175"/>
    </source>
</evidence>
<reference evidence="5" key="1">
    <citation type="submission" date="2020-05" db="EMBL/GenBank/DDBJ databases">
        <authorList>
            <person name="Chiriac C."/>
            <person name="Salcher M."/>
            <person name="Ghai R."/>
            <person name="Kavagutti S V."/>
        </authorList>
    </citation>
    <scope>NUCLEOTIDE SEQUENCE</scope>
</reference>
<feature type="domain" description="Methyltransferase small" evidence="3">
    <location>
        <begin position="39"/>
        <end position="203"/>
    </location>
</feature>
<accession>A0A6J6JPA2</accession>
<keyword evidence="2" id="KW-0808">Transferase</keyword>
<dbReference type="EMBL" id="CAFBQJ010000205">
    <property type="protein sequence ID" value="CAB5053408.1"/>
    <property type="molecule type" value="Genomic_DNA"/>
</dbReference>
<organism evidence="5">
    <name type="scientific">freshwater metagenome</name>
    <dbReference type="NCBI Taxonomy" id="449393"/>
    <lineage>
        <taxon>unclassified sequences</taxon>
        <taxon>metagenomes</taxon>
        <taxon>ecological metagenomes</taxon>
    </lineage>
</organism>
<proteinExistence type="predicted"/>
<dbReference type="AlphaFoldDB" id="A0A6J6JPA2"/>
<name>A0A6J6JPA2_9ZZZZ</name>
<protein>
    <submittedName>
        <fullName evidence="5">Unannotated protein</fullName>
    </submittedName>
</protein>
<evidence type="ECO:0000256" key="1">
    <source>
        <dbReference type="ARBA" id="ARBA00022603"/>
    </source>
</evidence>
<dbReference type="InterPro" id="IPR029063">
    <property type="entry name" value="SAM-dependent_MTases_sf"/>
</dbReference>